<dbReference type="InterPro" id="IPR012166">
    <property type="entry name" value="Uncharacterised_RocB"/>
</dbReference>
<name>A0A345BYZ3_9BACI</name>
<dbReference type="GO" id="GO:0016787">
    <property type="term" value="F:hydrolase activity"/>
    <property type="evidence" value="ECO:0007669"/>
    <property type="project" value="UniProtKB-KW"/>
</dbReference>
<dbReference type="PANTHER" id="PTHR43808">
    <property type="entry name" value="ACETYLORNITHINE DEACETYLASE"/>
    <property type="match status" value="1"/>
</dbReference>
<dbReference type="InterPro" id="IPR050072">
    <property type="entry name" value="Peptidase_M20A"/>
</dbReference>
<accession>A0A345BYZ3</accession>
<dbReference type="Pfam" id="PF01546">
    <property type="entry name" value="Peptidase_M20"/>
    <property type="match status" value="1"/>
</dbReference>
<dbReference type="OrthoDB" id="9815360at2"/>
<dbReference type="RefSeq" id="WP_114372722.1">
    <property type="nucleotide sequence ID" value="NZ_CP031092.1"/>
</dbReference>
<dbReference type="PANTHER" id="PTHR43808:SF27">
    <property type="entry name" value="PROTEIN ROCB"/>
    <property type="match status" value="1"/>
</dbReference>
<evidence type="ECO:0000313" key="4">
    <source>
        <dbReference type="Proteomes" id="UP000252100"/>
    </source>
</evidence>
<gene>
    <name evidence="3" type="ORF">DT065_09175</name>
</gene>
<dbReference type="InterPro" id="IPR002933">
    <property type="entry name" value="Peptidase_M20"/>
</dbReference>
<dbReference type="Gene3D" id="3.40.630.10">
    <property type="entry name" value="Zn peptidases"/>
    <property type="match status" value="1"/>
</dbReference>
<evidence type="ECO:0000256" key="1">
    <source>
        <dbReference type="ARBA" id="ARBA00022801"/>
    </source>
</evidence>
<evidence type="ECO:0000313" key="3">
    <source>
        <dbReference type="EMBL" id="AXF56174.1"/>
    </source>
</evidence>
<dbReference type="PROSITE" id="PS00759">
    <property type="entry name" value="ARGE_DAPE_CPG2_2"/>
    <property type="match status" value="1"/>
</dbReference>
<dbReference type="AlphaFoldDB" id="A0A345BYZ3"/>
<keyword evidence="1 3" id="KW-0378">Hydrolase</keyword>
<dbReference type="EMBL" id="CP031092">
    <property type="protein sequence ID" value="AXF56174.1"/>
    <property type="molecule type" value="Genomic_DNA"/>
</dbReference>
<evidence type="ECO:0000256" key="2">
    <source>
        <dbReference type="ARBA" id="ARBA00022833"/>
    </source>
</evidence>
<dbReference type="Proteomes" id="UP000252100">
    <property type="component" value="Chromosome"/>
</dbReference>
<keyword evidence="4" id="KW-1185">Reference proteome</keyword>
<dbReference type="SUPFAM" id="SSF53187">
    <property type="entry name" value="Zn-dependent exopeptidases"/>
    <property type="match status" value="1"/>
</dbReference>
<dbReference type="PIRSF" id="PIRSF010386">
    <property type="entry name" value="RocB"/>
    <property type="match status" value="1"/>
</dbReference>
<sequence length="554" mass="63357">MYEQLSSLREAEQAEWLTTELVALDSTNGSAGEIEISNYIHKLIRSFPYFQKHPEHVWLQTIPNDERRNVFAFLPGTANAEVTILYHAHFDTVGIEDYGALSGQAFDPKALLAFFTDYTKNTEIREDAASGDWLFGRGATDMKSGIAVHLVNMFRYAERERPSGNILLLITADEESEHAGMKAAVSELRHLQTEKGLRYIAAINDDYIAPQYEGDDTRYMYTGACGKILPCFYIAGKESHVGDTMARLNPTSIASQLNLDLHNNIQITEQLDDEFILPPTCLYQRDNKKMYDVQTATSAYMYFNVCLYERSVDEATAELLNIAKTSAETVGKEYESRYIDYMKRMGREPKTLDWSIEVTTFNEFKNYLQTLNAPVADVIEQTSQTFAHLDIRERFFKIVEALQALDPARKPRVILFFAPPFLPHNYLEEGNQNHARVLEALSETLDVSEKISGETYRIRRFFPFISDSSYLAIHESDDELAALLDNFPRWGEDYAIPVDEIRKLNIPALNMGVYGKDAHQWSERLYKPFSFRVLPGLIRDVTARLFGNSYERQG</sequence>
<reference evidence="3 4" key="1">
    <citation type="journal article" date="2018" name="J. Microbiol.">
        <title>Salicibibacter kimchii gen. nov., sp. nov., a moderately halophilic and alkalitolerant bacterium in the family Bacillaceae, isolated from kimchi.</title>
        <authorList>
            <person name="Jang J.Y."/>
            <person name="Oh Y.J."/>
            <person name="Lim S.K."/>
            <person name="Park H.K."/>
            <person name="Lee C."/>
            <person name="Kim J.Y."/>
            <person name="Lee M.A."/>
            <person name="Choi H.J."/>
        </authorList>
    </citation>
    <scope>NUCLEOTIDE SEQUENCE [LARGE SCALE GENOMIC DNA]</scope>
    <source>
        <strain evidence="3 4">NKC1-1</strain>
    </source>
</reference>
<dbReference type="InterPro" id="IPR001261">
    <property type="entry name" value="ArgE/DapE_CS"/>
</dbReference>
<keyword evidence="2" id="KW-0862">Zinc</keyword>
<dbReference type="KEGG" id="rue:DT065_09175"/>
<proteinExistence type="predicted"/>
<organism evidence="3 4">
    <name type="scientific">Salicibibacter kimchii</name>
    <dbReference type="NCBI Taxonomy" id="2099786"/>
    <lineage>
        <taxon>Bacteria</taxon>
        <taxon>Bacillati</taxon>
        <taxon>Bacillota</taxon>
        <taxon>Bacilli</taxon>
        <taxon>Bacillales</taxon>
        <taxon>Bacillaceae</taxon>
        <taxon>Salicibibacter</taxon>
    </lineage>
</organism>
<protein>
    <submittedName>
        <fullName evidence="3">M20/M25/M40 family metallo-hydrolase</fullName>
    </submittedName>
</protein>